<dbReference type="Proteomes" id="UP001236369">
    <property type="component" value="Unassembled WGS sequence"/>
</dbReference>
<dbReference type="RefSeq" id="WP_238252903.1">
    <property type="nucleotide sequence ID" value="NZ_BPQX01000063.1"/>
</dbReference>
<sequence length="93" mass="10095">MTRPIAMLHEDVAETGDLLDALYRLLRQTGVFDGEAGDAIHTLVTKVHREVCEVAERLDPIHVSIIPAQRSSQAVSGGSNTVLPFQPPSTKGY</sequence>
<dbReference type="EMBL" id="JAUSVV010000013">
    <property type="protein sequence ID" value="MDQ0444558.1"/>
    <property type="molecule type" value="Genomic_DNA"/>
</dbReference>
<proteinExistence type="predicted"/>
<evidence type="ECO:0000313" key="3">
    <source>
        <dbReference type="Proteomes" id="UP001236369"/>
    </source>
</evidence>
<feature type="region of interest" description="Disordered" evidence="1">
    <location>
        <begin position="70"/>
        <end position="93"/>
    </location>
</feature>
<evidence type="ECO:0000313" key="2">
    <source>
        <dbReference type="EMBL" id="MDQ0444558.1"/>
    </source>
</evidence>
<reference evidence="2 3" key="1">
    <citation type="submission" date="2023-07" db="EMBL/GenBank/DDBJ databases">
        <title>Genomic Encyclopedia of Type Strains, Phase IV (KMG-IV): sequencing the most valuable type-strain genomes for metagenomic binning, comparative biology and taxonomic classification.</title>
        <authorList>
            <person name="Goeker M."/>
        </authorList>
    </citation>
    <scope>NUCLEOTIDE SEQUENCE [LARGE SCALE GENOMIC DNA]</scope>
    <source>
        <strain evidence="2 3">DSM 19562</strain>
    </source>
</reference>
<evidence type="ECO:0000256" key="1">
    <source>
        <dbReference type="SAM" id="MobiDB-lite"/>
    </source>
</evidence>
<protein>
    <submittedName>
        <fullName evidence="2">Uncharacterized protein</fullName>
    </submittedName>
</protein>
<organism evidence="2 3">
    <name type="scientific">Methylobacterium persicinum</name>
    <dbReference type="NCBI Taxonomy" id="374426"/>
    <lineage>
        <taxon>Bacteria</taxon>
        <taxon>Pseudomonadati</taxon>
        <taxon>Pseudomonadota</taxon>
        <taxon>Alphaproteobacteria</taxon>
        <taxon>Hyphomicrobiales</taxon>
        <taxon>Methylobacteriaceae</taxon>
        <taxon>Methylobacterium</taxon>
    </lineage>
</organism>
<name>A0ABU0HQG3_9HYPH</name>
<gene>
    <name evidence="2" type="ORF">QO016_004071</name>
</gene>
<comment type="caution">
    <text evidence="2">The sequence shown here is derived from an EMBL/GenBank/DDBJ whole genome shotgun (WGS) entry which is preliminary data.</text>
</comment>
<accession>A0ABU0HQG3</accession>
<keyword evidence="3" id="KW-1185">Reference proteome</keyword>